<reference evidence="3" key="1">
    <citation type="submission" date="2020-08" db="EMBL/GenBank/DDBJ databases">
        <title>Genome public.</title>
        <authorList>
            <person name="Liu C."/>
            <person name="Sun Q."/>
        </authorList>
    </citation>
    <scope>NUCLEOTIDE SEQUENCE</scope>
    <source>
        <strain evidence="3">H8</strain>
    </source>
</reference>
<dbReference type="AlphaFoldDB" id="A0A926DLN0"/>
<keyword evidence="1" id="KW-0689">Ribosomal protein</keyword>
<keyword evidence="4" id="KW-1185">Reference proteome</keyword>
<evidence type="ECO:0000313" key="4">
    <source>
        <dbReference type="Proteomes" id="UP000611762"/>
    </source>
</evidence>
<dbReference type="CDD" id="cd06088">
    <property type="entry name" value="KOW_RPL14"/>
    <property type="match status" value="1"/>
</dbReference>
<proteinExistence type="predicted"/>
<dbReference type="InterPro" id="IPR041985">
    <property type="entry name" value="Ribosomal_eL14_KOW"/>
</dbReference>
<evidence type="ECO:0000256" key="1">
    <source>
        <dbReference type="ARBA" id="ARBA00022980"/>
    </source>
</evidence>
<gene>
    <name evidence="3" type="ORF">H8698_03255</name>
</gene>
<evidence type="ECO:0000256" key="2">
    <source>
        <dbReference type="ARBA" id="ARBA00023274"/>
    </source>
</evidence>
<evidence type="ECO:0000313" key="3">
    <source>
        <dbReference type="EMBL" id="MBC8539994.1"/>
    </source>
</evidence>
<dbReference type="InterPro" id="IPR014722">
    <property type="entry name" value="Rib_uL2_dom2"/>
</dbReference>
<dbReference type="Proteomes" id="UP000611762">
    <property type="component" value="Unassembled WGS sequence"/>
</dbReference>
<dbReference type="GO" id="GO:1990904">
    <property type="term" value="C:ribonucleoprotein complex"/>
    <property type="evidence" value="ECO:0007669"/>
    <property type="project" value="UniProtKB-KW"/>
</dbReference>
<dbReference type="SUPFAM" id="SSF50104">
    <property type="entry name" value="Translation proteins SH3-like domain"/>
    <property type="match status" value="1"/>
</dbReference>
<accession>A0A926DLN0</accession>
<dbReference type="RefSeq" id="WP_177679832.1">
    <property type="nucleotide sequence ID" value="NZ_JACRSU010000001.1"/>
</dbReference>
<dbReference type="Gene3D" id="2.30.30.30">
    <property type="match status" value="1"/>
</dbReference>
<dbReference type="EMBL" id="JACRSU010000001">
    <property type="protein sequence ID" value="MBC8539994.1"/>
    <property type="molecule type" value="Genomic_DNA"/>
</dbReference>
<name>A0A926DLN0_9FIRM</name>
<dbReference type="InterPro" id="IPR008991">
    <property type="entry name" value="Translation_prot_SH3-like_sf"/>
</dbReference>
<protein>
    <submittedName>
        <fullName evidence="3">KOW domain-containing RNA-binding protein</fullName>
    </submittedName>
</protein>
<keyword evidence="2" id="KW-0687">Ribonucleoprotein</keyword>
<sequence>MNFCAGDIVISKAGRDKDKHFVVLSVIDEQFVSVADGSLRRVDNPKRKKWKHLENTGNVSALVKEKISAGVRVTNPDLKKELAKFNQDV</sequence>
<organism evidence="3 4">
    <name type="scientific">Congzhengia minquanensis</name>
    <dbReference type="NCBI Taxonomy" id="2763657"/>
    <lineage>
        <taxon>Bacteria</taxon>
        <taxon>Bacillati</taxon>
        <taxon>Bacillota</taxon>
        <taxon>Clostridia</taxon>
        <taxon>Eubacteriales</taxon>
        <taxon>Oscillospiraceae</taxon>
        <taxon>Congzhengia</taxon>
    </lineage>
</organism>
<dbReference type="GO" id="GO:0005840">
    <property type="term" value="C:ribosome"/>
    <property type="evidence" value="ECO:0007669"/>
    <property type="project" value="UniProtKB-KW"/>
</dbReference>
<comment type="caution">
    <text evidence="3">The sequence shown here is derived from an EMBL/GenBank/DDBJ whole genome shotgun (WGS) entry which is preliminary data.</text>
</comment>